<evidence type="ECO:0000256" key="2">
    <source>
        <dbReference type="ARBA" id="ARBA00022737"/>
    </source>
</evidence>
<evidence type="ECO:0000256" key="3">
    <source>
        <dbReference type="ARBA" id="ARBA00038279"/>
    </source>
</evidence>
<dbReference type="GO" id="GO:0003723">
    <property type="term" value="F:RNA binding"/>
    <property type="evidence" value="ECO:0007669"/>
    <property type="project" value="TreeGrafter"/>
</dbReference>
<dbReference type="PROSITE" id="PS50082">
    <property type="entry name" value="WD_REPEATS_2"/>
    <property type="match status" value="2"/>
</dbReference>
<dbReference type="InterPro" id="IPR001680">
    <property type="entry name" value="WD40_rpt"/>
</dbReference>
<name>A0A1D2N8J0_ORCCI</name>
<keyword evidence="1 5" id="KW-0853">WD repeat</keyword>
<protein>
    <recommendedName>
        <fullName evidence="4">WD repeat-containing protein 79</fullName>
    </recommendedName>
</protein>
<dbReference type="GO" id="GO:0030576">
    <property type="term" value="P:Cajal body organization"/>
    <property type="evidence" value="ECO:0007669"/>
    <property type="project" value="TreeGrafter"/>
</dbReference>
<evidence type="ECO:0000313" key="8">
    <source>
        <dbReference type="Proteomes" id="UP000094527"/>
    </source>
</evidence>
<dbReference type="PANTHER" id="PTHR13211:SF0">
    <property type="entry name" value="TELOMERASE CAJAL BODY PROTEIN 1"/>
    <property type="match status" value="1"/>
</dbReference>
<evidence type="ECO:0000313" key="7">
    <source>
        <dbReference type="EMBL" id="ODN01564.1"/>
    </source>
</evidence>
<accession>A0A1D2N8J0</accession>
<feature type="repeat" description="WD" evidence="5">
    <location>
        <begin position="434"/>
        <end position="454"/>
    </location>
</feature>
<keyword evidence="2" id="KW-0677">Repeat</keyword>
<dbReference type="PANTHER" id="PTHR13211">
    <property type="entry name" value="TELOMERASE CAJAL BODY PROTEIN 1"/>
    <property type="match status" value="1"/>
</dbReference>
<evidence type="ECO:0000256" key="5">
    <source>
        <dbReference type="PROSITE-ProRule" id="PRU00221"/>
    </source>
</evidence>
<sequence length="523" mass="58297">MLGGDNGGDKVANTEPTLPVPENEIFSSVTSDAQLSPVVLQSEDTAAEKIEVANEDEESKPGLLVEKVEPIEFETDRNVGEHVNENTCEAEVSSECSAILAVAQETDEVLLETTADDDQLESEKADKGNEIDMDTENVADVVEDMGTEETETARYYYWNYELDFEECNPKCLISTSIDEAPDGSCLLSNADDDNLRLFNIPSSFSSIQDWNSDLPILESEEWCSTLKVKEGGLVYDYCWYPLMSSMDPVTNVTSFLTSSSESPVHLWDAFSGRLRASYQPFNHLEQLISAYSLAFDPSGENIYCGFEKSVRIFNITRPGRQCIERSLKQGFPGLSQFGKVACLAVNPAHKSIYAVGSFDKTIGLYCDDGSVICLLQGHLGGVTHMKFSSDGLKLFTGGRNDSRLICWDMRNMGEEYQIFKREVTTHQRMYFDITPNGRYLVSGGTDGVVRIWDMLKEEDQPFMFKGNSDCVNGISLNPYIPLLATSSGQRHFMEIAEDSDDELFVKSQSSLNRSCDIKLWKVP</sequence>
<reference evidence="7 8" key="1">
    <citation type="journal article" date="2016" name="Genome Biol. Evol.">
        <title>Gene Family Evolution Reflects Adaptation to Soil Environmental Stressors in the Genome of the Collembolan Orchesella cincta.</title>
        <authorList>
            <person name="Faddeeva-Vakhrusheva A."/>
            <person name="Derks M.F."/>
            <person name="Anvar S.Y."/>
            <person name="Agamennone V."/>
            <person name="Suring W."/>
            <person name="Smit S."/>
            <person name="van Straalen N.M."/>
            <person name="Roelofs D."/>
        </authorList>
    </citation>
    <scope>NUCLEOTIDE SEQUENCE [LARGE SCALE GENOMIC DNA]</scope>
    <source>
        <tissue evidence="7">Mixed pool</tissue>
    </source>
</reference>
<dbReference type="OrthoDB" id="239865at2759"/>
<dbReference type="SMART" id="SM00320">
    <property type="entry name" value="WD40"/>
    <property type="match status" value="6"/>
</dbReference>
<dbReference type="InterPro" id="IPR015943">
    <property type="entry name" value="WD40/YVTN_repeat-like_dom_sf"/>
</dbReference>
<dbReference type="Pfam" id="PF00400">
    <property type="entry name" value="WD40"/>
    <property type="match status" value="2"/>
</dbReference>
<comment type="caution">
    <text evidence="7">The sequence shown here is derived from an EMBL/GenBank/DDBJ whole genome shotgun (WGS) entry which is preliminary data.</text>
</comment>
<dbReference type="Gene3D" id="2.130.10.10">
    <property type="entry name" value="YVTN repeat-like/Quinoprotein amine dehydrogenase"/>
    <property type="match status" value="2"/>
</dbReference>
<evidence type="ECO:0000256" key="4">
    <source>
        <dbReference type="ARBA" id="ARBA00041558"/>
    </source>
</evidence>
<feature type="region of interest" description="Disordered" evidence="6">
    <location>
        <begin position="1"/>
        <end position="30"/>
    </location>
</feature>
<evidence type="ECO:0000256" key="1">
    <source>
        <dbReference type="ARBA" id="ARBA00022574"/>
    </source>
</evidence>
<dbReference type="AlphaFoldDB" id="A0A1D2N8J0"/>
<feature type="repeat" description="WD" evidence="5">
    <location>
        <begin position="375"/>
        <end position="417"/>
    </location>
</feature>
<organism evidence="7 8">
    <name type="scientific">Orchesella cincta</name>
    <name type="common">Springtail</name>
    <name type="synonym">Podura cincta</name>
    <dbReference type="NCBI Taxonomy" id="48709"/>
    <lineage>
        <taxon>Eukaryota</taxon>
        <taxon>Metazoa</taxon>
        <taxon>Ecdysozoa</taxon>
        <taxon>Arthropoda</taxon>
        <taxon>Hexapoda</taxon>
        <taxon>Collembola</taxon>
        <taxon>Entomobryomorpha</taxon>
        <taxon>Entomobryoidea</taxon>
        <taxon>Orchesellidae</taxon>
        <taxon>Orchesellinae</taxon>
        <taxon>Orchesella</taxon>
    </lineage>
</organism>
<comment type="similarity">
    <text evidence="3">Belongs to the TCAB1 family.</text>
</comment>
<dbReference type="InterPro" id="IPR019775">
    <property type="entry name" value="WD40_repeat_CS"/>
</dbReference>
<dbReference type="SUPFAM" id="SSF50978">
    <property type="entry name" value="WD40 repeat-like"/>
    <property type="match status" value="1"/>
</dbReference>
<dbReference type="GO" id="GO:0015030">
    <property type="term" value="C:Cajal body"/>
    <property type="evidence" value="ECO:0007669"/>
    <property type="project" value="TreeGrafter"/>
</dbReference>
<gene>
    <name evidence="7" type="ORF">Ocin01_05110</name>
</gene>
<dbReference type="EMBL" id="LJIJ01000147">
    <property type="protein sequence ID" value="ODN01564.1"/>
    <property type="molecule type" value="Genomic_DNA"/>
</dbReference>
<dbReference type="STRING" id="48709.A0A1D2N8J0"/>
<dbReference type="PROSITE" id="PS00678">
    <property type="entry name" value="WD_REPEATS_1"/>
    <property type="match status" value="1"/>
</dbReference>
<keyword evidence="8" id="KW-1185">Reference proteome</keyword>
<proteinExistence type="inferred from homology"/>
<dbReference type="InterPro" id="IPR051150">
    <property type="entry name" value="SWT21/TCAB1_mRNA_Telomere"/>
</dbReference>
<evidence type="ECO:0000256" key="6">
    <source>
        <dbReference type="SAM" id="MobiDB-lite"/>
    </source>
</evidence>
<dbReference type="Proteomes" id="UP000094527">
    <property type="component" value="Unassembled WGS sequence"/>
</dbReference>
<dbReference type="InterPro" id="IPR036322">
    <property type="entry name" value="WD40_repeat_dom_sf"/>
</dbReference>